<protein>
    <submittedName>
        <fullName evidence="1">Putative transposable element encoded protein</fullName>
    </submittedName>
</protein>
<evidence type="ECO:0000313" key="2">
    <source>
        <dbReference type="Proteomes" id="UP000011185"/>
    </source>
</evidence>
<accession>L7JW96</accession>
<keyword evidence="2" id="KW-1185">Reference proteome</keyword>
<evidence type="ECO:0000313" key="1">
    <source>
        <dbReference type="EMBL" id="ELQ75674.1"/>
    </source>
</evidence>
<dbReference type="AlphaFoldDB" id="L7JW96"/>
<dbReference type="VEuPathDB" id="MicrosporidiaDB:THOM_1346"/>
<sequence length="61" mass="6580">MLGCQELNIYEDPLKDEFLGVFLGGGCHASHDLRVKVTVAVATYLSVVMMVRAKTLCGAAH</sequence>
<reference evidence="1 2" key="1">
    <citation type="journal article" date="2012" name="PLoS Pathog.">
        <title>The genome of the obligate intracellular parasite Trachipleistophora hominis: new insights into microsporidian genome dynamics and reductive evolution.</title>
        <authorList>
            <person name="Heinz E."/>
            <person name="Williams T.A."/>
            <person name="Nakjang S."/>
            <person name="Noel C.J."/>
            <person name="Swan D.C."/>
            <person name="Goldberg A.V."/>
            <person name="Harris S.R."/>
            <person name="Weinmaier T."/>
            <person name="Markert S."/>
            <person name="Becher D."/>
            <person name="Bernhardt J."/>
            <person name="Dagan T."/>
            <person name="Hacker C."/>
            <person name="Lucocq J.M."/>
            <person name="Schweder T."/>
            <person name="Rattei T."/>
            <person name="Hall N."/>
            <person name="Hirt R.P."/>
            <person name="Embley T.M."/>
        </authorList>
    </citation>
    <scope>NUCLEOTIDE SEQUENCE [LARGE SCALE GENOMIC DNA]</scope>
</reference>
<proteinExistence type="predicted"/>
<dbReference type="HOGENOM" id="CLU_2943464_0_0_1"/>
<gene>
    <name evidence="1" type="ORF">THOM_1346</name>
</gene>
<dbReference type="EMBL" id="JH993935">
    <property type="protein sequence ID" value="ELQ75674.1"/>
    <property type="molecule type" value="Genomic_DNA"/>
</dbReference>
<dbReference type="Proteomes" id="UP000011185">
    <property type="component" value="Unassembled WGS sequence"/>
</dbReference>
<name>L7JW96_TRAHO</name>
<organism evidence="1 2">
    <name type="scientific">Trachipleistophora hominis</name>
    <name type="common">Microsporidian parasite</name>
    <dbReference type="NCBI Taxonomy" id="72359"/>
    <lineage>
        <taxon>Eukaryota</taxon>
        <taxon>Fungi</taxon>
        <taxon>Fungi incertae sedis</taxon>
        <taxon>Microsporidia</taxon>
        <taxon>Pleistophoridae</taxon>
        <taxon>Trachipleistophora</taxon>
    </lineage>
</organism>
<dbReference type="InParanoid" id="L7JW96"/>